<name>A0A8H6U557_9PEZI</name>
<protein>
    <submittedName>
        <fullName evidence="2">Uncharacterized protein</fullName>
    </submittedName>
</protein>
<accession>A0A8H6U557</accession>
<dbReference type="Proteomes" id="UP000639643">
    <property type="component" value="Unassembled WGS sequence"/>
</dbReference>
<evidence type="ECO:0000313" key="2">
    <source>
        <dbReference type="EMBL" id="KAF6840576.1"/>
    </source>
</evidence>
<proteinExistence type="predicted"/>
<feature type="transmembrane region" description="Helical" evidence="1">
    <location>
        <begin position="35"/>
        <end position="54"/>
    </location>
</feature>
<gene>
    <name evidence="2" type="ORF">CMUS01_03877</name>
</gene>
<keyword evidence="1" id="KW-0812">Transmembrane</keyword>
<evidence type="ECO:0000313" key="3">
    <source>
        <dbReference type="Proteomes" id="UP000639643"/>
    </source>
</evidence>
<organism evidence="2 3">
    <name type="scientific">Colletotrichum musicola</name>
    <dbReference type="NCBI Taxonomy" id="2175873"/>
    <lineage>
        <taxon>Eukaryota</taxon>
        <taxon>Fungi</taxon>
        <taxon>Dikarya</taxon>
        <taxon>Ascomycota</taxon>
        <taxon>Pezizomycotina</taxon>
        <taxon>Sordariomycetes</taxon>
        <taxon>Hypocreomycetidae</taxon>
        <taxon>Glomerellales</taxon>
        <taxon>Glomerellaceae</taxon>
        <taxon>Colletotrichum</taxon>
        <taxon>Colletotrichum orchidearum species complex</taxon>
    </lineage>
</organism>
<comment type="caution">
    <text evidence="2">The sequence shown here is derived from an EMBL/GenBank/DDBJ whole genome shotgun (WGS) entry which is preliminary data.</text>
</comment>
<sequence>MARASLFPITSAFNAILLFCIILKHVAIGVARSTARHACMAVLFPLMLLHIVVIEG</sequence>
<dbReference type="EMBL" id="WIGM01000098">
    <property type="protein sequence ID" value="KAF6840576.1"/>
    <property type="molecule type" value="Genomic_DNA"/>
</dbReference>
<reference evidence="2" key="1">
    <citation type="journal article" date="2020" name="Phytopathology">
        <title>Genome Sequence Resources of Colletotrichum truncatum, C. plurivorum, C. musicola, and C. sojae: Four Species Pathogenic to Soybean (Glycine max).</title>
        <authorList>
            <person name="Rogerio F."/>
            <person name="Boufleur T.R."/>
            <person name="Ciampi-Guillardi M."/>
            <person name="Sukno S.A."/>
            <person name="Thon M.R."/>
            <person name="Massola Junior N.S."/>
            <person name="Baroncelli R."/>
        </authorList>
    </citation>
    <scope>NUCLEOTIDE SEQUENCE</scope>
    <source>
        <strain evidence="2">LFN0074</strain>
    </source>
</reference>
<dbReference type="OrthoDB" id="4823799at2759"/>
<feature type="transmembrane region" description="Helical" evidence="1">
    <location>
        <begin position="6"/>
        <end position="23"/>
    </location>
</feature>
<keyword evidence="3" id="KW-1185">Reference proteome</keyword>
<dbReference type="AlphaFoldDB" id="A0A8H6U557"/>
<keyword evidence="1" id="KW-0472">Membrane</keyword>
<keyword evidence="1" id="KW-1133">Transmembrane helix</keyword>
<evidence type="ECO:0000256" key="1">
    <source>
        <dbReference type="SAM" id="Phobius"/>
    </source>
</evidence>